<evidence type="ECO:0000313" key="1">
    <source>
        <dbReference type="EMBL" id="OIQ64690.1"/>
    </source>
</evidence>
<dbReference type="AlphaFoldDB" id="A0A1J5P0V8"/>
<sequence length="103" mass="11353">MNINAEQVSLEAIIFDQRAFRGLLEKNSRIHLLQIVARSPNGQATDRHVGRIHRGDIAVAAADKHRARLSGQYNAPIDPDRALVFAGGKLDDIAVLRPVQHSL</sequence>
<dbReference type="EMBL" id="MLJW01007911">
    <property type="protein sequence ID" value="OIQ64690.1"/>
    <property type="molecule type" value="Genomic_DNA"/>
</dbReference>
<comment type="caution">
    <text evidence="1">The sequence shown here is derived from an EMBL/GenBank/DDBJ whole genome shotgun (WGS) entry which is preliminary data.</text>
</comment>
<protein>
    <submittedName>
        <fullName evidence="1">Uncharacterized protein</fullName>
    </submittedName>
</protein>
<reference evidence="1" key="1">
    <citation type="submission" date="2016-10" db="EMBL/GenBank/DDBJ databases">
        <title>Sequence of Gallionella enrichment culture.</title>
        <authorList>
            <person name="Poehlein A."/>
            <person name="Muehling M."/>
            <person name="Daniel R."/>
        </authorList>
    </citation>
    <scope>NUCLEOTIDE SEQUENCE</scope>
</reference>
<organism evidence="1">
    <name type="scientific">mine drainage metagenome</name>
    <dbReference type="NCBI Taxonomy" id="410659"/>
    <lineage>
        <taxon>unclassified sequences</taxon>
        <taxon>metagenomes</taxon>
        <taxon>ecological metagenomes</taxon>
    </lineage>
</organism>
<name>A0A1J5P0V8_9ZZZZ</name>
<gene>
    <name evidence="1" type="ORF">GALL_537590</name>
</gene>
<accession>A0A1J5P0V8</accession>
<proteinExistence type="predicted"/>